<dbReference type="InterPro" id="IPR016032">
    <property type="entry name" value="Sig_transdc_resp-reg_C-effctor"/>
</dbReference>
<evidence type="ECO:0000313" key="2">
    <source>
        <dbReference type="EMBL" id="REF29082.1"/>
    </source>
</evidence>
<dbReference type="GO" id="GO:0006355">
    <property type="term" value="P:regulation of DNA-templated transcription"/>
    <property type="evidence" value="ECO:0007669"/>
    <property type="project" value="InterPro"/>
</dbReference>
<dbReference type="GO" id="GO:0003677">
    <property type="term" value="F:DNA binding"/>
    <property type="evidence" value="ECO:0007669"/>
    <property type="project" value="InterPro"/>
</dbReference>
<keyword evidence="3" id="KW-1185">Reference proteome</keyword>
<reference evidence="2 3" key="1">
    <citation type="submission" date="2018-08" db="EMBL/GenBank/DDBJ databases">
        <title>Sequencing the genomes of 1000 actinobacteria strains.</title>
        <authorList>
            <person name="Klenk H.-P."/>
        </authorList>
    </citation>
    <scope>NUCLEOTIDE SEQUENCE [LARGE SCALE GENOMIC DNA]</scope>
    <source>
        <strain evidence="2 3">DSM 22967</strain>
    </source>
</reference>
<feature type="domain" description="HTH luxR-type" evidence="1">
    <location>
        <begin position="278"/>
        <end position="328"/>
    </location>
</feature>
<evidence type="ECO:0000313" key="3">
    <source>
        <dbReference type="Proteomes" id="UP000256253"/>
    </source>
</evidence>
<name>A0A3D9UI12_9MICO</name>
<comment type="caution">
    <text evidence="2">The sequence shown here is derived from an EMBL/GenBank/DDBJ whole genome shotgun (WGS) entry which is preliminary data.</text>
</comment>
<dbReference type="InterPro" id="IPR000792">
    <property type="entry name" value="Tscrpt_reg_LuxR_C"/>
</dbReference>
<protein>
    <recommendedName>
        <fullName evidence="1">HTH luxR-type domain-containing protein</fullName>
    </recommendedName>
</protein>
<organism evidence="2 3">
    <name type="scientific">Calidifontibacter indicus</name>
    <dbReference type="NCBI Taxonomy" id="419650"/>
    <lineage>
        <taxon>Bacteria</taxon>
        <taxon>Bacillati</taxon>
        <taxon>Actinomycetota</taxon>
        <taxon>Actinomycetes</taxon>
        <taxon>Micrococcales</taxon>
        <taxon>Dermacoccaceae</taxon>
        <taxon>Calidifontibacter</taxon>
    </lineage>
</organism>
<dbReference type="InterPro" id="IPR036388">
    <property type="entry name" value="WH-like_DNA-bd_sf"/>
</dbReference>
<gene>
    <name evidence="2" type="ORF">DFJ65_0009</name>
</gene>
<proteinExistence type="predicted"/>
<evidence type="ECO:0000259" key="1">
    <source>
        <dbReference type="SMART" id="SM00421"/>
    </source>
</evidence>
<dbReference type="EMBL" id="QTUA01000001">
    <property type="protein sequence ID" value="REF29082.1"/>
    <property type="molecule type" value="Genomic_DNA"/>
</dbReference>
<dbReference type="SUPFAM" id="SSF46894">
    <property type="entry name" value="C-terminal effector domain of the bipartite response regulators"/>
    <property type="match status" value="1"/>
</dbReference>
<sequence>MSVGCAIVQHRRGVVRLASVDGRLAVLGVDAIGEALYRQVLRTPGRPLSAHVRELGCSDHDGEREVQQLRVHRLVRISQDGTLSADHPRAALERVVSVEEAKLATRRQQLARLRDSIDQFATDYRVGQERSSSTPPTRERVDGALLTSMHEQLAASSVGPIRRTRAHPPDRDPTEFPTTVGQVEAGREVRTLYVASAVDGSAGWMQRWADVGELQRVAPSVPSEFVCFGTDAALATTQWGRSDGDWVILRDPMVVAAFVELFDRLWAGAAPAPDDVDGDGLLDLMRQGLKDEAIARVMGVSLRTVRRRVAAMMEGYGVETRFQLALKLAENVRGDHAPSADDA</sequence>
<dbReference type="SMART" id="SM00421">
    <property type="entry name" value="HTH_LUXR"/>
    <property type="match status" value="1"/>
</dbReference>
<accession>A0A3D9UI12</accession>
<dbReference type="AlphaFoldDB" id="A0A3D9UI12"/>
<dbReference type="Proteomes" id="UP000256253">
    <property type="component" value="Unassembled WGS sequence"/>
</dbReference>
<dbReference type="Gene3D" id="1.10.10.10">
    <property type="entry name" value="Winged helix-like DNA-binding domain superfamily/Winged helix DNA-binding domain"/>
    <property type="match status" value="1"/>
</dbReference>